<accession>A0A1C5AAS1</accession>
<dbReference type="AlphaFoldDB" id="A0A1C5AAS1"/>
<dbReference type="Proteomes" id="UP000183585">
    <property type="component" value="Unassembled WGS sequence"/>
</dbReference>
<gene>
    <name evidence="1" type="ORF">GA0070563_11262</name>
</gene>
<dbReference type="EMBL" id="FMCT01000012">
    <property type="protein sequence ID" value="SCF42295.1"/>
    <property type="molecule type" value="Genomic_DNA"/>
</dbReference>
<dbReference type="RefSeq" id="WP_176734976.1">
    <property type="nucleotide sequence ID" value="NZ_FMCT01000012.1"/>
</dbReference>
<reference evidence="2" key="1">
    <citation type="submission" date="2016-06" db="EMBL/GenBank/DDBJ databases">
        <authorList>
            <person name="Varghese N."/>
            <person name="Submissions Spin"/>
        </authorList>
    </citation>
    <scope>NUCLEOTIDE SEQUENCE [LARGE SCALE GENOMIC DNA]</scope>
    <source>
        <strain evidence="2">DSM 43168</strain>
    </source>
</reference>
<sequence length="58" mass="6656">MNVTFTADDDTRVTVTTDRRTFRGLDRERLELAWLLWLEISNPVALAADALHRANITL</sequence>
<evidence type="ECO:0000313" key="2">
    <source>
        <dbReference type="Proteomes" id="UP000183585"/>
    </source>
</evidence>
<protein>
    <submittedName>
        <fullName evidence="1">Uncharacterized protein</fullName>
    </submittedName>
</protein>
<proteinExistence type="predicted"/>
<keyword evidence="2" id="KW-1185">Reference proteome</keyword>
<evidence type="ECO:0000313" key="1">
    <source>
        <dbReference type="EMBL" id="SCF42295.1"/>
    </source>
</evidence>
<organism evidence="1 2">
    <name type="scientific">Micromonospora carbonacea</name>
    <dbReference type="NCBI Taxonomy" id="47853"/>
    <lineage>
        <taxon>Bacteria</taxon>
        <taxon>Bacillati</taxon>
        <taxon>Actinomycetota</taxon>
        <taxon>Actinomycetes</taxon>
        <taxon>Micromonosporales</taxon>
        <taxon>Micromonosporaceae</taxon>
        <taxon>Micromonospora</taxon>
    </lineage>
</organism>
<name>A0A1C5AAS1_9ACTN</name>